<evidence type="ECO:0000256" key="3">
    <source>
        <dbReference type="ARBA" id="ARBA00022723"/>
    </source>
</evidence>
<evidence type="ECO:0000313" key="8">
    <source>
        <dbReference type="Proteomes" id="UP000269591"/>
    </source>
</evidence>
<dbReference type="EMBL" id="QIBX01000001">
    <property type="protein sequence ID" value="RNL42143.1"/>
    <property type="molecule type" value="Genomic_DNA"/>
</dbReference>
<dbReference type="Proteomes" id="UP000269591">
    <property type="component" value="Unassembled WGS sequence"/>
</dbReference>
<organism evidence="7 8">
    <name type="scientific">Slackia equolifaciens</name>
    <dbReference type="NCBI Taxonomy" id="498718"/>
    <lineage>
        <taxon>Bacteria</taxon>
        <taxon>Bacillati</taxon>
        <taxon>Actinomycetota</taxon>
        <taxon>Coriobacteriia</taxon>
        <taxon>Eggerthellales</taxon>
        <taxon>Eggerthellaceae</taxon>
        <taxon>Slackia</taxon>
    </lineage>
</organism>
<evidence type="ECO:0000256" key="5">
    <source>
        <dbReference type="ARBA" id="ARBA00023014"/>
    </source>
</evidence>
<dbReference type="GO" id="GO:0046872">
    <property type="term" value="F:metal ion binding"/>
    <property type="evidence" value="ECO:0007669"/>
    <property type="project" value="UniProtKB-KW"/>
</dbReference>
<dbReference type="PANTHER" id="PTHR24960">
    <property type="entry name" value="PHOTOSYSTEM I IRON-SULFUR CENTER-RELATED"/>
    <property type="match status" value="1"/>
</dbReference>
<dbReference type="Pfam" id="PF12838">
    <property type="entry name" value="Fer4_7"/>
    <property type="match status" value="2"/>
</dbReference>
<keyword evidence="8" id="KW-1185">Reference proteome</keyword>
<proteinExistence type="predicted"/>
<dbReference type="InterPro" id="IPR017896">
    <property type="entry name" value="4Fe4S_Fe-S-bd"/>
</dbReference>
<dbReference type="PANTHER" id="PTHR24960:SF79">
    <property type="entry name" value="PHOTOSYSTEM I IRON-SULFUR CENTER"/>
    <property type="match status" value="1"/>
</dbReference>
<feature type="domain" description="4Fe-4S ferredoxin-type" evidence="6">
    <location>
        <begin position="286"/>
        <end position="316"/>
    </location>
</feature>
<dbReference type="RefSeq" id="WP_123208001.1">
    <property type="nucleotide sequence ID" value="NZ_JBHTHO010000013.1"/>
</dbReference>
<accession>A0A3N0B4U2</accession>
<dbReference type="PROSITE" id="PS00198">
    <property type="entry name" value="4FE4S_FER_1"/>
    <property type="match status" value="2"/>
</dbReference>
<dbReference type="OrthoDB" id="9803397at2"/>
<dbReference type="GO" id="GO:0051539">
    <property type="term" value="F:4 iron, 4 sulfur cluster binding"/>
    <property type="evidence" value="ECO:0007669"/>
    <property type="project" value="UniProtKB-KW"/>
</dbReference>
<name>A0A3N0B4U2_9ACTN</name>
<sequence length="394" mass="43485">MAPLDSMFGMLDKIKSADISVYQQRCVAVRNRNASCMRCAQACTSGAISYDDNQLIIEPDKCIGCGTCATMCPTCALEAHRPNDAELQRAVLAAAQKNGGVAVIACRQIVDAAGNMLDASKVVAVECLGRIEESLITACAVAGVSKVMLVQGACAECDHAVGLETAQAVCDTANELLRVWDCPMRAKIADRFPRDVRAPEGRAYDEVRRNFFFKVKDESKRIASTVVDETLKEELGEKEPEEPRFIKVMDDGTLPHFIPDRRERLLDNLAALGEPSDELIDVRLWGHVVINPDICNSCRMCATFCPTGALRKFDEEDGTFGVDHYPGDCVKCRCCEDICPTTALKVYDEVLTVDILDGGVERNEMRKPDINYESPKKGMFAMRKLLGFDEVYER</sequence>
<keyword evidence="4" id="KW-0408">Iron</keyword>
<comment type="cofactor">
    <cofactor evidence="1">
        <name>[4Fe-4S] cluster</name>
        <dbReference type="ChEBI" id="CHEBI:49883"/>
    </cofactor>
</comment>
<dbReference type="Gene3D" id="3.30.70.20">
    <property type="match status" value="2"/>
</dbReference>
<gene>
    <name evidence="7" type="ORF">DMP06_01700</name>
</gene>
<keyword evidence="2" id="KW-0004">4Fe-4S</keyword>
<evidence type="ECO:0000256" key="2">
    <source>
        <dbReference type="ARBA" id="ARBA00022485"/>
    </source>
</evidence>
<evidence type="ECO:0000259" key="6">
    <source>
        <dbReference type="PROSITE" id="PS51379"/>
    </source>
</evidence>
<feature type="domain" description="4Fe-4S ferredoxin-type" evidence="6">
    <location>
        <begin position="53"/>
        <end position="82"/>
    </location>
</feature>
<dbReference type="PROSITE" id="PS51379">
    <property type="entry name" value="4FE4S_FER_2"/>
    <property type="match status" value="3"/>
</dbReference>
<reference evidence="8" key="1">
    <citation type="submission" date="2018-05" db="EMBL/GenBank/DDBJ databases">
        <title>Genome Sequencing of selected type strains of the family Eggerthellaceae.</title>
        <authorList>
            <person name="Danylec N."/>
            <person name="Stoll D.A."/>
            <person name="Doetsch A."/>
            <person name="Huch M."/>
        </authorList>
    </citation>
    <scope>NUCLEOTIDE SEQUENCE [LARGE SCALE GENOMIC DNA]</scope>
    <source>
        <strain evidence="8">DSM 24851</strain>
    </source>
</reference>
<evidence type="ECO:0000256" key="4">
    <source>
        <dbReference type="ARBA" id="ARBA00023004"/>
    </source>
</evidence>
<dbReference type="InterPro" id="IPR050157">
    <property type="entry name" value="PSI_iron-sulfur_center"/>
</dbReference>
<keyword evidence="3" id="KW-0479">Metal-binding</keyword>
<comment type="caution">
    <text evidence="7">The sequence shown here is derived from an EMBL/GenBank/DDBJ whole genome shotgun (WGS) entry which is preliminary data.</text>
</comment>
<dbReference type="SUPFAM" id="SSF54862">
    <property type="entry name" value="4Fe-4S ferredoxins"/>
    <property type="match status" value="2"/>
</dbReference>
<evidence type="ECO:0000313" key="7">
    <source>
        <dbReference type="EMBL" id="RNL42143.1"/>
    </source>
</evidence>
<dbReference type="InterPro" id="IPR017900">
    <property type="entry name" value="4Fe4S_Fe_S_CS"/>
</dbReference>
<evidence type="ECO:0000256" key="1">
    <source>
        <dbReference type="ARBA" id="ARBA00001966"/>
    </source>
</evidence>
<keyword evidence="5" id="KW-0411">Iron-sulfur</keyword>
<dbReference type="AlphaFoldDB" id="A0A3N0B4U2"/>
<feature type="domain" description="4Fe-4S ferredoxin-type" evidence="6">
    <location>
        <begin position="318"/>
        <end position="349"/>
    </location>
</feature>
<protein>
    <submittedName>
        <fullName evidence="7">4Fe-4S ferredoxin</fullName>
    </submittedName>
</protein>